<dbReference type="PANTHER" id="PTHR43415">
    <property type="entry name" value="SPERMIDINE N(1)-ACETYLTRANSFERASE"/>
    <property type="match status" value="1"/>
</dbReference>
<evidence type="ECO:0000259" key="1">
    <source>
        <dbReference type="PROSITE" id="PS51186"/>
    </source>
</evidence>
<dbReference type="PANTHER" id="PTHR43415:SF3">
    <property type="entry name" value="GNAT-FAMILY ACETYLTRANSFERASE"/>
    <property type="match status" value="1"/>
</dbReference>
<dbReference type="InterPro" id="IPR016181">
    <property type="entry name" value="Acyl_CoA_acyltransferase"/>
</dbReference>
<name>A0A941CLB4_9CLOT</name>
<dbReference type="AlphaFoldDB" id="A0A941CLB4"/>
<protein>
    <submittedName>
        <fullName evidence="2">GNAT family N-acetyltransferase</fullName>
    </submittedName>
</protein>
<dbReference type="RefSeq" id="WP_211799269.1">
    <property type="nucleotide sequence ID" value="NZ_JAGSCS010000001.1"/>
</dbReference>
<feature type="domain" description="N-acetyltransferase" evidence="1">
    <location>
        <begin position="24"/>
        <end position="159"/>
    </location>
</feature>
<dbReference type="CDD" id="cd04301">
    <property type="entry name" value="NAT_SF"/>
    <property type="match status" value="1"/>
</dbReference>
<gene>
    <name evidence="2" type="ORF">KCG48_00175</name>
</gene>
<comment type="caution">
    <text evidence="2">The sequence shown here is derived from an EMBL/GenBank/DDBJ whole genome shotgun (WGS) entry which is preliminary data.</text>
</comment>
<evidence type="ECO:0000313" key="3">
    <source>
        <dbReference type="Proteomes" id="UP000675379"/>
    </source>
</evidence>
<dbReference type="Pfam" id="PF13302">
    <property type="entry name" value="Acetyltransf_3"/>
    <property type="match status" value="1"/>
</dbReference>
<keyword evidence="3" id="KW-1185">Reference proteome</keyword>
<sequence>MITLRQDISLDDALCIADWLEDEDVLRYLNEDLGISHSIRNLVLTTRMPLYNQTFNNRGPFYLICHDNAPIGYVKFIRKSGFHEIVITIGDKSLWGKGFGKRALTLALQEAFFTHRFNTVNAKIKTENHRSVNLFEHVGFLPLDPYADNLHFTMNLTAYLKKAA</sequence>
<accession>A0A941CLB4</accession>
<dbReference type="PROSITE" id="PS51186">
    <property type="entry name" value="GNAT"/>
    <property type="match status" value="1"/>
</dbReference>
<evidence type="ECO:0000313" key="2">
    <source>
        <dbReference type="EMBL" id="MBR0574745.1"/>
    </source>
</evidence>
<dbReference type="Proteomes" id="UP000675379">
    <property type="component" value="Unassembled WGS sequence"/>
</dbReference>
<dbReference type="GO" id="GO:0016747">
    <property type="term" value="F:acyltransferase activity, transferring groups other than amino-acyl groups"/>
    <property type="evidence" value="ECO:0007669"/>
    <property type="project" value="InterPro"/>
</dbReference>
<dbReference type="EMBL" id="JAGSCS010000001">
    <property type="protein sequence ID" value="MBR0574745.1"/>
    <property type="molecule type" value="Genomic_DNA"/>
</dbReference>
<proteinExistence type="predicted"/>
<organism evidence="2 3">
    <name type="scientific">Proteiniclasticum sediminis</name>
    <dbReference type="NCBI Taxonomy" id="2804028"/>
    <lineage>
        <taxon>Bacteria</taxon>
        <taxon>Bacillati</taxon>
        <taxon>Bacillota</taxon>
        <taxon>Clostridia</taxon>
        <taxon>Eubacteriales</taxon>
        <taxon>Clostridiaceae</taxon>
        <taxon>Proteiniclasticum</taxon>
    </lineage>
</organism>
<reference evidence="2" key="1">
    <citation type="submission" date="2021-04" db="EMBL/GenBank/DDBJ databases">
        <title>Proteiniclasticum sedimins sp. nov., an obligate anaerobic bacterium isolated from anaerobic sludge.</title>
        <authorList>
            <person name="Liu J."/>
        </authorList>
    </citation>
    <scope>NUCLEOTIDE SEQUENCE</scope>
    <source>
        <strain evidence="2">BAD-10</strain>
    </source>
</reference>
<dbReference type="SUPFAM" id="SSF55729">
    <property type="entry name" value="Acyl-CoA N-acyltransferases (Nat)"/>
    <property type="match status" value="1"/>
</dbReference>
<dbReference type="InterPro" id="IPR000182">
    <property type="entry name" value="GNAT_dom"/>
</dbReference>
<dbReference type="Gene3D" id="3.40.630.30">
    <property type="match status" value="1"/>
</dbReference>